<dbReference type="EMBL" id="CP133164">
    <property type="protein sequence ID" value="WMN20658.1"/>
    <property type="molecule type" value="Genomic_DNA"/>
</dbReference>
<dbReference type="SUPFAM" id="SSF52266">
    <property type="entry name" value="SGNH hydrolase"/>
    <property type="match status" value="1"/>
</dbReference>
<dbReference type="Proteomes" id="UP001237292">
    <property type="component" value="Chromosome"/>
</dbReference>
<evidence type="ECO:0000313" key="3">
    <source>
        <dbReference type="Proteomes" id="UP001237292"/>
    </source>
</evidence>
<keyword evidence="3" id="KW-1185">Reference proteome</keyword>
<organism evidence="2 3">
    <name type="scientific">Pseudomonas piscis</name>
    <dbReference type="NCBI Taxonomy" id="2614538"/>
    <lineage>
        <taxon>Bacteria</taxon>
        <taxon>Pseudomonadati</taxon>
        <taxon>Pseudomonadota</taxon>
        <taxon>Gammaproteobacteria</taxon>
        <taxon>Pseudomonadales</taxon>
        <taxon>Pseudomonadaceae</taxon>
        <taxon>Pseudomonas</taxon>
    </lineage>
</organism>
<feature type="domain" description="SGNH hydrolase-type esterase" evidence="1">
    <location>
        <begin position="49"/>
        <end position="220"/>
    </location>
</feature>
<name>A0ABY9NQV3_9PSED</name>
<sequence length="239" mass="25994">MIESLSRIVLGPLLLAQGLYVRRCTPRLPEPQGPRAGSCGQGPSLRLLVVGDSAAAGVGVSHQDDALAGQLATCLARDFSLSWQLLAEAGLDTRQLLRRIEDSPGQGFDAVLVCVGVNDVTSAITAEAWLACLATLVQRLRQRFRVHQVLLSRLPPMHAFIALPQPLRWYLGSRARHFNRLLEQWSRDQPQLTLLGDSLPLDASLLAADGFHPGAPAYRIWAEQSATLLRQRFAAPVGA</sequence>
<dbReference type="GO" id="GO:0016787">
    <property type="term" value="F:hydrolase activity"/>
    <property type="evidence" value="ECO:0007669"/>
    <property type="project" value="UniProtKB-KW"/>
</dbReference>
<dbReference type="InterPro" id="IPR036514">
    <property type="entry name" value="SGNH_hydro_sf"/>
</dbReference>
<gene>
    <name evidence="2" type="ORF">QL104_15055</name>
</gene>
<evidence type="ECO:0000313" key="2">
    <source>
        <dbReference type="EMBL" id="WMN20658.1"/>
    </source>
</evidence>
<accession>A0ABY9NQV3</accession>
<dbReference type="CDD" id="cd01836">
    <property type="entry name" value="FeeA_FeeB_like"/>
    <property type="match status" value="1"/>
</dbReference>
<dbReference type="Pfam" id="PF13472">
    <property type="entry name" value="Lipase_GDSL_2"/>
    <property type="match status" value="1"/>
</dbReference>
<dbReference type="RefSeq" id="WP_085597749.1">
    <property type="nucleotide sequence ID" value="NZ_CP133164.1"/>
</dbReference>
<keyword evidence="2" id="KW-0378">Hydrolase</keyword>
<protein>
    <submittedName>
        <fullName evidence="2">SGNH/GDSL hydrolase family protein</fullName>
    </submittedName>
</protein>
<dbReference type="InterPro" id="IPR013830">
    <property type="entry name" value="SGNH_hydro"/>
</dbReference>
<reference evidence="2 3" key="1">
    <citation type="journal article" date="2023" name="Access Microbiol">
        <title>The genome of a steinernematid-associated Pseudomonas piscis bacterium encodes the biosynthesis of insect toxins.</title>
        <authorList>
            <person name="Awori R.M."/>
            <person name="Hendre P."/>
            <person name="Amugune N.O."/>
        </authorList>
    </citation>
    <scope>NUCLEOTIDE SEQUENCE [LARGE SCALE GENOMIC DNA]</scope>
    <source>
        <strain evidence="2 3">75</strain>
    </source>
</reference>
<proteinExistence type="predicted"/>
<evidence type="ECO:0000259" key="1">
    <source>
        <dbReference type="Pfam" id="PF13472"/>
    </source>
</evidence>
<dbReference type="Gene3D" id="3.40.50.1110">
    <property type="entry name" value="SGNH hydrolase"/>
    <property type="match status" value="1"/>
</dbReference>